<evidence type="ECO:0000313" key="2">
    <source>
        <dbReference type="EMBL" id="KZV88125.1"/>
    </source>
</evidence>
<proteinExistence type="predicted"/>
<dbReference type="EMBL" id="KV426107">
    <property type="protein sequence ID" value="KZV88125.1"/>
    <property type="molecule type" value="Genomic_DNA"/>
</dbReference>
<gene>
    <name evidence="2" type="ORF">EXIGLDRAFT_679306</name>
</gene>
<dbReference type="InParanoid" id="A0A165F0Y1"/>
<dbReference type="Proteomes" id="UP000077266">
    <property type="component" value="Unassembled WGS sequence"/>
</dbReference>
<accession>A0A165F0Y1</accession>
<dbReference type="PANTHER" id="PTHR45648">
    <property type="entry name" value="GDSL LIPASE/ACYLHYDROLASE FAMILY PROTEIN (AFU_ORTHOLOGUE AFUA_4G14700)"/>
    <property type="match status" value="1"/>
</dbReference>
<dbReference type="AlphaFoldDB" id="A0A165F0Y1"/>
<dbReference type="OrthoDB" id="1600564at2759"/>
<evidence type="ECO:0000313" key="3">
    <source>
        <dbReference type="Proteomes" id="UP000077266"/>
    </source>
</evidence>
<dbReference type="InterPro" id="IPR036514">
    <property type="entry name" value="SGNH_hydro_sf"/>
</dbReference>
<dbReference type="InterPro" id="IPR001087">
    <property type="entry name" value="GDSL"/>
</dbReference>
<dbReference type="Gene3D" id="3.40.50.1110">
    <property type="entry name" value="SGNH hydrolase"/>
    <property type="match status" value="1"/>
</dbReference>
<dbReference type="PANTHER" id="PTHR45648:SF22">
    <property type="entry name" value="GDSL LIPASE_ACYLHYDROLASE FAMILY PROTEIN (AFU_ORTHOLOGUE AFUA_4G14700)"/>
    <property type="match status" value="1"/>
</dbReference>
<protein>
    <submittedName>
        <fullName evidence="2">Carbohydrate esterase family 16 protein</fullName>
    </submittedName>
</protein>
<dbReference type="STRING" id="1314781.A0A165F0Y1"/>
<name>A0A165F0Y1_EXIGL</name>
<reference evidence="2 3" key="1">
    <citation type="journal article" date="2016" name="Mol. Biol. Evol.">
        <title>Comparative Genomics of Early-Diverging Mushroom-Forming Fungi Provides Insights into the Origins of Lignocellulose Decay Capabilities.</title>
        <authorList>
            <person name="Nagy L.G."/>
            <person name="Riley R."/>
            <person name="Tritt A."/>
            <person name="Adam C."/>
            <person name="Daum C."/>
            <person name="Floudas D."/>
            <person name="Sun H."/>
            <person name="Yadav J.S."/>
            <person name="Pangilinan J."/>
            <person name="Larsson K.H."/>
            <person name="Matsuura K."/>
            <person name="Barry K."/>
            <person name="Labutti K."/>
            <person name="Kuo R."/>
            <person name="Ohm R.A."/>
            <person name="Bhattacharya S.S."/>
            <person name="Shirouzu T."/>
            <person name="Yoshinaga Y."/>
            <person name="Martin F.M."/>
            <person name="Grigoriev I.V."/>
            <person name="Hibbett D.S."/>
        </authorList>
    </citation>
    <scope>NUCLEOTIDE SEQUENCE [LARGE SCALE GENOMIC DNA]</scope>
    <source>
        <strain evidence="2 3">HHB12029</strain>
    </source>
</reference>
<keyword evidence="1" id="KW-0378">Hydrolase</keyword>
<dbReference type="GO" id="GO:0016788">
    <property type="term" value="F:hydrolase activity, acting on ester bonds"/>
    <property type="evidence" value="ECO:0007669"/>
    <property type="project" value="InterPro"/>
</dbReference>
<keyword evidence="3" id="KW-1185">Reference proteome</keyword>
<evidence type="ECO:0000256" key="1">
    <source>
        <dbReference type="ARBA" id="ARBA00022801"/>
    </source>
</evidence>
<dbReference type="Pfam" id="PF00657">
    <property type="entry name" value="Lipase_GDSL"/>
    <property type="match status" value="1"/>
</dbReference>
<dbReference type="InterPro" id="IPR051058">
    <property type="entry name" value="GDSL_Est/Lipase"/>
</dbReference>
<organism evidence="2 3">
    <name type="scientific">Exidia glandulosa HHB12029</name>
    <dbReference type="NCBI Taxonomy" id="1314781"/>
    <lineage>
        <taxon>Eukaryota</taxon>
        <taxon>Fungi</taxon>
        <taxon>Dikarya</taxon>
        <taxon>Basidiomycota</taxon>
        <taxon>Agaricomycotina</taxon>
        <taxon>Agaricomycetes</taxon>
        <taxon>Auriculariales</taxon>
        <taxon>Exidiaceae</taxon>
        <taxon>Exidia</taxon>
    </lineage>
</organism>
<sequence>MLTQWRRSGDSYTDVVNTGDGGVAWPVYAARDGNLSLHPFAKSGGTCSNNITFRPSPSVMESQVPAFINASKSGSMRLPSSDTVYTLWIGTNDVGQSALLTGNDPGFSIVDVTACAIDWVRIMHNLGARNFIFQNMIPLQLTQLYSADSFPNRFWHFERNTTEWAVFMTELTTAGNAISKLMLQALAPSLRDSRIALFDSHALFTDMFIHPELYLNGTAPLNVTGSINECVFELNGGPVGGACPNATTDGAVRDSFLWFDELHPSEQADRIVAREMVKAMKGNTRFATWIS</sequence>
<dbReference type="SUPFAM" id="SSF52266">
    <property type="entry name" value="SGNH hydrolase"/>
    <property type="match status" value="1"/>
</dbReference>